<proteinExistence type="predicted"/>
<gene>
    <name evidence="1" type="ORF">EZS27_035746</name>
</gene>
<feature type="non-terminal residue" evidence="1">
    <location>
        <position position="1"/>
    </location>
</feature>
<sequence>PLALVILRIHKAFLVGKLPLILVPVPVRYIEFLSAHKFPQGTITAFSGRIHTHLILKTASITGDLPRILPVVLTTLKT</sequence>
<dbReference type="AlphaFoldDB" id="A0A5J4PXE7"/>
<name>A0A5J4PXE7_9ZZZZ</name>
<reference evidence="1" key="1">
    <citation type="submission" date="2019-03" db="EMBL/GenBank/DDBJ databases">
        <title>Single cell metagenomics reveals metabolic interactions within the superorganism composed of flagellate Streblomastix strix and complex community of Bacteroidetes bacteria on its surface.</title>
        <authorList>
            <person name="Treitli S.C."/>
            <person name="Kolisko M."/>
            <person name="Husnik F."/>
            <person name="Keeling P."/>
            <person name="Hampl V."/>
        </authorList>
    </citation>
    <scope>NUCLEOTIDE SEQUENCE</scope>
    <source>
        <strain evidence="1">STM</strain>
    </source>
</reference>
<comment type="caution">
    <text evidence="1">The sequence shown here is derived from an EMBL/GenBank/DDBJ whole genome shotgun (WGS) entry which is preliminary data.</text>
</comment>
<protein>
    <submittedName>
        <fullName evidence="1">Uncharacterized protein</fullName>
    </submittedName>
</protein>
<accession>A0A5J4PXE7</accession>
<evidence type="ECO:0000313" key="1">
    <source>
        <dbReference type="EMBL" id="KAA6313491.1"/>
    </source>
</evidence>
<organism evidence="1">
    <name type="scientific">termite gut metagenome</name>
    <dbReference type="NCBI Taxonomy" id="433724"/>
    <lineage>
        <taxon>unclassified sequences</taxon>
        <taxon>metagenomes</taxon>
        <taxon>organismal metagenomes</taxon>
    </lineage>
</organism>
<dbReference type="EMBL" id="SNRY01006041">
    <property type="protein sequence ID" value="KAA6313491.1"/>
    <property type="molecule type" value="Genomic_DNA"/>
</dbReference>